<proteinExistence type="predicted"/>
<keyword evidence="2" id="KW-1185">Reference proteome</keyword>
<comment type="caution">
    <text evidence="1">The sequence shown here is derived from an EMBL/GenBank/DDBJ whole genome shotgun (WGS) entry which is preliminary data.</text>
</comment>
<organism evidence="1 2">
    <name type="scientific">Tribonema minus</name>
    <dbReference type="NCBI Taxonomy" id="303371"/>
    <lineage>
        <taxon>Eukaryota</taxon>
        <taxon>Sar</taxon>
        <taxon>Stramenopiles</taxon>
        <taxon>Ochrophyta</taxon>
        <taxon>PX clade</taxon>
        <taxon>Xanthophyceae</taxon>
        <taxon>Tribonematales</taxon>
        <taxon>Tribonemataceae</taxon>
        <taxon>Tribonema</taxon>
    </lineage>
</organism>
<evidence type="ECO:0000313" key="2">
    <source>
        <dbReference type="Proteomes" id="UP000664859"/>
    </source>
</evidence>
<dbReference type="Proteomes" id="UP000664859">
    <property type="component" value="Unassembled WGS sequence"/>
</dbReference>
<gene>
    <name evidence="1" type="ORF">JKP88DRAFT_275809</name>
</gene>
<dbReference type="EMBL" id="JAFCMP010000068">
    <property type="protein sequence ID" value="KAG5188605.1"/>
    <property type="molecule type" value="Genomic_DNA"/>
</dbReference>
<accession>A0A836CJ79</accession>
<reference evidence="1" key="1">
    <citation type="submission" date="2021-02" db="EMBL/GenBank/DDBJ databases">
        <title>First Annotated Genome of the Yellow-green Alga Tribonema minus.</title>
        <authorList>
            <person name="Mahan K.M."/>
        </authorList>
    </citation>
    <scope>NUCLEOTIDE SEQUENCE</scope>
    <source>
        <strain evidence="1">UTEX B ZZ1240</strain>
    </source>
</reference>
<protein>
    <submittedName>
        <fullName evidence="1">Uncharacterized protein</fullName>
    </submittedName>
</protein>
<evidence type="ECO:0000313" key="1">
    <source>
        <dbReference type="EMBL" id="KAG5188605.1"/>
    </source>
</evidence>
<dbReference type="AlphaFoldDB" id="A0A836CJ79"/>
<name>A0A836CJ79_9STRA</name>
<sequence>MGTLRSKDVATVAAVAEGKTRAVEESTDVQVADLHAKRGQLEGRRTSALPLHDELAAACTDATTAAAFEELHCCTAQLPALDMSSCAEVRTASDELLIGLDSALSRDAYLKERFTEPQRALTAAAV</sequence>